<dbReference type="EMBL" id="JACHLC010000001">
    <property type="protein sequence ID" value="MBB6369296.1"/>
    <property type="molecule type" value="Genomic_DNA"/>
</dbReference>
<organism evidence="2 3">
    <name type="scientific">Chryseobacterium shigense</name>
    <dbReference type="NCBI Taxonomy" id="297244"/>
    <lineage>
        <taxon>Bacteria</taxon>
        <taxon>Pseudomonadati</taxon>
        <taxon>Bacteroidota</taxon>
        <taxon>Flavobacteriia</taxon>
        <taxon>Flavobacteriales</taxon>
        <taxon>Weeksellaceae</taxon>
        <taxon>Chryseobacterium group</taxon>
        <taxon>Chryseobacterium</taxon>
    </lineage>
</organism>
<evidence type="ECO:0000313" key="3">
    <source>
        <dbReference type="Proteomes" id="UP000589738"/>
    </source>
</evidence>
<keyword evidence="1" id="KW-0812">Transmembrane</keyword>
<feature type="transmembrane region" description="Helical" evidence="1">
    <location>
        <begin position="70"/>
        <end position="93"/>
    </location>
</feature>
<gene>
    <name evidence="2" type="ORF">HNP36_000349</name>
</gene>
<keyword evidence="1" id="KW-1133">Transmembrane helix</keyword>
<name>A0A841MWG2_9FLAO</name>
<evidence type="ECO:0000313" key="2">
    <source>
        <dbReference type="EMBL" id="MBB6369296.1"/>
    </source>
</evidence>
<keyword evidence="1" id="KW-0472">Membrane</keyword>
<dbReference type="Proteomes" id="UP000589738">
    <property type="component" value="Unassembled WGS sequence"/>
</dbReference>
<keyword evidence="3" id="KW-1185">Reference proteome</keyword>
<protein>
    <submittedName>
        <fullName evidence="2">Uncharacterized protein</fullName>
    </submittedName>
</protein>
<comment type="caution">
    <text evidence="2">The sequence shown here is derived from an EMBL/GenBank/DDBJ whole genome shotgun (WGS) entry which is preliminary data.</text>
</comment>
<accession>A0A841MWG2</accession>
<reference evidence="2 3" key="1">
    <citation type="submission" date="2020-08" db="EMBL/GenBank/DDBJ databases">
        <title>Functional genomics of gut bacteria from endangered species of beetles.</title>
        <authorList>
            <person name="Carlos-Shanley C."/>
        </authorList>
    </citation>
    <scope>NUCLEOTIDE SEQUENCE [LARGE SCALE GENOMIC DNA]</scope>
    <source>
        <strain evidence="2 3">S00136</strain>
    </source>
</reference>
<feature type="transmembrane region" description="Helical" evidence="1">
    <location>
        <begin position="39"/>
        <end position="64"/>
    </location>
</feature>
<sequence>MKTKAHKLAQWAISIIIGYPILVLLLMIFIEDFSDSTGAILISGVIYLSVPILISTWFLTIWSLKLEKRFLGYVSLAFTLLYTIISIVFFCAIKHVKMC</sequence>
<dbReference type="RefSeq" id="WP_184161176.1">
    <property type="nucleotide sequence ID" value="NZ_JACHLC010000001.1"/>
</dbReference>
<proteinExistence type="predicted"/>
<feature type="transmembrane region" description="Helical" evidence="1">
    <location>
        <begin position="12"/>
        <end position="30"/>
    </location>
</feature>
<evidence type="ECO:0000256" key="1">
    <source>
        <dbReference type="SAM" id="Phobius"/>
    </source>
</evidence>
<dbReference type="AlphaFoldDB" id="A0A841MWG2"/>